<sequence length="82" mass="8852">MFTYIPEQVCAKEMVLKIDNDIIENVEITGGCPGSAVGMARLIVGMNIHEALKRLKGVPCGSKVTSCPDQLSLALEAYLNKD</sequence>
<dbReference type="EMBL" id="CP001739">
    <property type="protein sequence ID" value="ACZ09633.1"/>
    <property type="molecule type" value="Genomic_DNA"/>
</dbReference>
<comment type="similarity">
    <text evidence="1">Belongs to the ribonucleoside diphosphate reductase class-2 family.</text>
</comment>
<comment type="catalytic activity">
    <reaction evidence="5">
        <text>a 2'-deoxyribonucleoside 5'-diphosphate + [thioredoxin]-disulfide + H2O = a ribonucleoside 5'-diphosphate + [thioredoxin]-dithiol</text>
        <dbReference type="Rhea" id="RHEA:23252"/>
        <dbReference type="Rhea" id="RHEA-COMP:10698"/>
        <dbReference type="Rhea" id="RHEA-COMP:10700"/>
        <dbReference type="ChEBI" id="CHEBI:15377"/>
        <dbReference type="ChEBI" id="CHEBI:29950"/>
        <dbReference type="ChEBI" id="CHEBI:50058"/>
        <dbReference type="ChEBI" id="CHEBI:57930"/>
        <dbReference type="ChEBI" id="CHEBI:73316"/>
        <dbReference type="EC" id="1.17.4.1"/>
    </reaction>
</comment>
<evidence type="ECO:0000259" key="6">
    <source>
        <dbReference type="Pfam" id="PF12637"/>
    </source>
</evidence>
<dbReference type="Proteomes" id="UP000000845">
    <property type="component" value="Chromosome"/>
</dbReference>
<accession>D1AMQ9</accession>
<keyword evidence="8" id="KW-1185">Reference proteome</keyword>
<evidence type="ECO:0000256" key="5">
    <source>
        <dbReference type="ARBA" id="ARBA00047754"/>
    </source>
</evidence>
<dbReference type="STRING" id="526218.Sterm_2789"/>
<dbReference type="NCBIfam" id="TIGR03905">
    <property type="entry name" value="TIGR03905_4_Cys"/>
    <property type="match status" value="1"/>
</dbReference>
<reference evidence="7 8" key="2">
    <citation type="journal article" date="2010" name="Stand. Genomic Sci.">
        <title>Complete genome sequence of Sebaldella termitidis type strain (NCTC 11300).</title>
        <authorList>
            <person name="Harmon-Smith M."/>
            <person name="Celia L."/>
            <person name="Chertkov O."/>
            <person name="Lapidus A."/>
            <person name="Copeland A."/>
            <person name="Glavina Del Rio T."/>
            <person name="Nolan M."/>
            <person name="Lucas S."/>
            <person name="Tice H."/>
            <person name="Cheng J.F."/>
            <person name="Han C."/>
            <person name="Detter J.C."/>
            <person name="Bruce D."/>
            <person name="Goodwin L."/>
            <person name="Pitluck S."/>
            <person name="Pati A."/>
            <person name="Liolios K."/>
            <person name="Ivanova N."/>
            <person name="Mavromatis K."/>
            <person name="Mikhailova N."/>
            <person name="Chen A."/>
            <person name="Palaniappan K."/>
            <person name="Land M."/>
            <person name="Hauser L."/>
            <person name="Chang Y.J."/>
            <person name="Jeffries C.D."/>
            <person name="Brettin T."/>
            <person name="Goker M."/>
            <person name="Beck B."/>
            <person name="Bristow J."/>
            <person name="Eisen J.A."/>
            <person name="Markowitz V."/>
            <person name="Hugenholtz P."/>
            <person name="Kyrpides N.C."/>
            <person name="Klenk H.P."/>
            <person name="Chen F."/>
        </authorList>
    </citation>
    <scope>NUCLEOTIDE SEQUENCE [LARGE SCALE GENOMIC DNA]</scope>
    <source>
        <strain evidence="8">ATCC 33386 / NCTC 11300</strain>
    </source>
</reference>
<evidence type="ECO:0000313" key="8">
    <source>
        <dbReference type="Proteomes" id="UP000000845"/>
    </source>
</evidence>
<dbReference type="HOGENOM" id="CLU_176133_0_0_0"/>
<evidence type="ECO:0000256" key="4">
    <source>
        <dbReference type="ARBA" id="ARBA00022741"/>
    </source>
</evidence>
<dbReference type="AlphaFoldDB" id="D1AMQ9"/>
<feature type="domain" description="TSCPD" evidence="6">
    <location>
        <begin position="5"/>
        <end position="79"/>
    </location>
</feature>
<protein>
    <recommendedName>
        <fullName evidence="2">ribonucleoside-diphosphate reductase</fullName>
        <ecNumber evidence="2">1.17.4.1</ecNumber>
    </recommendedName>
</protein>
<evidence type="ECO:0000313" key="7">
    <source>
        <dbReference type="EMBL" id="ACZ09633.1"/>
    </source>
</evidence>
<dbReference type="GO" id="GO:0071897">
    <property type="term" value="P:DNA biosynthetic process"/>
    <property type="evidence" value="ECO:0007669"/>
    <property type="project" value="UniProtKB-KW"/>
</dbReference>
<dbReference type="EC" id="1.17.4.1" evidence="2"/>
<dbReference type="eggNOG" id="ENOG5032YE7">
    <property type="taxonomic scope" value="Bacteria"/>
</dbReference>
<keyword evidence="4" id="KW-0547">Nucleotide-binding</keyword>
<dbReference type="RefSeq" id="WP_012862227.1">
    <property type="nucleotide sequence ID" value="NC_013517.1"/>
</dbReference>
<dbReference type="GO" id="GO:0004748">
    <property type="term" value="F:ribonucleoside-diphosphate reductase activity, thioredoxin disulfide as acceptor"/>
    <property type="evidence" value="ECO:0007669"/>
    <property type="project" value="UniProtKB-EC"/>
</dbReference>
<evidence type="ECO:0000256" key="2">
    <source>
        <dbReference type="ARBA" id="ARBA00012274"/>
    </source>
</evidence>
<evidence type="ECO:0000256" key="1">
    <source>
        <dbReference type="ARBA" id="ARBA00007405"/>
    </source>
</evidence>
<name>D1AMQ9_SEBTE</name>
<evidence type="ECO:0000256" key="3">
    <source>
        <dbReference type="ARBA" id="ARBA00022634"/>
    </source>
</evidence>
<reference evidence="8" key="1">
    <citation type="submission" date="2009-09" db="EMBL/GenBank/DDBJ databases">
        <title>The complete chromosome of Sebaldella termitidis ATCC 33386.</title>
        <authorList>
            <consortium name="US DOE Joint Genome Institute (JGI-PGF)"/>
            <person name="Lucas S."/>
            <person name="Copeland A."/>
            <person name="Lapidus A."/>
            <person name="Glavina del Rio T."/>
            <person name="Dalin E."/>
            <person name="Tice H."/>
            <person name="Bruce D."/>
            <person name="Goodwin L."/>
            <person name="Pitluck S."/>
            <person name="Kyrpides N."/>
            <person name="Mavromatis K."/>
            <person name="Ivanova N."/>
            <person name="Mikhailova N."/>
            <person name="Sims D."/>
            <person name="Meincke L."/>
            <person name="Brettin T."/>
            <person name="Detter J.C."/>
            <person name="Han C."/>
            <person name="Larimer F."/>
            <person name="Land M."/>
            <person name="Hauser L."/>
            <person name="Markowitz V."/>
            <person name="Cheng J.F."/>
            <person name="Hugenholtz P."/>
            <person name="Woyke T."/>
            <person name="Wu D."/>
            <person name="Eisen J.A."/>
        </authorList>
    </citation>
    <scope>NUCLEOTIDE SEQUENCE [LARGE SCALE GENOMIC DNA]</scope>
    <source>
        <strain evidence="8">ATCC 33386 / NCTC 11300</strain>
    </source>
</reference>
<dbReference type="GO" id="GO:0000166">
    <property type="term" value="F:nucleotide binding"/>
    <property type="evidence" value="ECO:0007669"/>
    <property type="project" value="UniProtKB-KW"/>
</dbReference>
<keyword evidence="3" id="KW-0237">DNA synthesis</keyword>
<organism evidence="7 8">
    <name type="scientific">Sebaldella termitidis (strain ATCC 33386 / NCTC 11300)</name>
    <dbReference type="NCBI Taxonomy" id="526218"/>
    <lineage>
        <taxon>Bacteria</taxon>
        <taxon>Fusobacteriati</taxon>
        <taxon>Fusobacteriota</taxon>
        <taxon>Fusobacteriia</taxon>
        <taxon>Fusobacteriales</taxon>
        <taxon>Leptotrichiaceae</taxon>
        <taxon>Sebaldella</taxon>
    </lineage>
</organism>
<proteinExistence type="inferred from homology"/>
<dbReference type="InterPro" id="IPR024434">
    <property type="entry name" value="TSCPD_dom"/>
</dbReference>
<dbReference type="InterPro" id="IPR023806">
    <property type="entry name" value="CHP03905"/>
</dbReference>
<gene>
    <name evidence="7" type="ordered locus">Sterm_2789</name>
</gene>
<dbReference type="Pfam" id="PF12637">
    <property type="entry name" value="TSCPD"/>
    <property type="match status" value="1"/>
</dbReference>
<dbReference type="KEGG" id="str:Sterm_2789"/>